<dbReference type="Pfam" id="PF00004">
    <property type="entry name" value="AAA"/>
    <property type="match status" value="1"/>
</dbReference>
<evidence type="ECO:0000313" key="7">
    <source>
        <dbReference type="Proteomes" id="UP000011081"/>
    </source>
</evidence>
<evidence type="ECO:0000256" key="4">
    <source>
        <dbReference type="ARBA" id="ARBA00022840"/>
    </source>
</evidence>
<dbReference type="STRING" id="948595.L2GTT3"/>
<dbReference type="SUPFAM" id="SSF48019">
    <property type="entry name" value="post-AAA+ oligomerization domain-like"/>
    <property type="match status" value="1"/>
</dbReference>
<dbReference type="FunCoup" id="L2GTT3">
    <property type="interactions" value="151"/>
</dbReference>
<proteinExistence type="inferred from homology"/>
<dbReference type="GO" id="GO:0031391">
    <property type="term" value="C:Elg1 RFC-like complex"/>
    <property type="evidence" value="ECO:0007669"/>
    <property type="project" value="UniProtKB-ARBA"/>
</dbReference>
<dbReference type="Gene3D" id="1.10.8.60">
    <property type="match status" value="1"/>
</dbReference>
<keyword evidence="2" id="KW-0235">DNA replication</keyword>
<dbReference type="HOGENOM" id="CLU_042324_0_1_1"/>
<dbReference type="Pfam" id="PF08542">
    <property type="entry name" value="Rep_fac_C"/>
    <property type="match status" value="1"/>
</dbReference>
<dbReference type="InterPro" id="IPR027417">
    <property type="entry name" value="P-loop_NTPase"/>
</dbReference>
<dbReference type="GO" id="GO:0003677">
    <property type="term" value="F:DNA binding"/>
    <property type="evidence" value="ECO:0007669"/>
    <property type="project" value="InterPro"/>
</dbReference>
<protein>
    <recommendedName>
        <fullName evidence="5">AAA+ ATPase domain-containing protein</fullName>
    </recommendedName>
</protein>
<dbReference type="OrthoDB" id="4199794at2759"/>
<dbReference type="InterPro" id="IPR047854">
    <property type="entry name" value="RFC_lid"/>
</dbReference>
<dbReference type="GO" id="GO:0003689">
    <property type="term" value="F:DNA clamp loader activity"/>
    <property type="evidence" value="ECO:0007669"/>
    <property type="project" value="TreeGrafter"/>
</dbReference>
<dbReference type="InterPro" id="IPR008921">
    <property type="entry name" value="DNA_pol3_clamp-load_cplx_C"/>
</dbReference>
<dbReference type="SUPFAM" id="SSF52540">
    <property type="entry name" value="P-loop containing nucleoside triphosphate hydrolases"/>
    <property type="match status" value="1"/>
</dbReference>
<dbReference type="InParanoid" id="L2GTT3"/>
<evidence type="ECO:0000256" key="2">
    <source>
        <dbReference type="ARBA" id="ARBA00022705"/>
    </source>
</evidence>
<dbReference type="VEuPathDB" id="MicrosporidiaDB:VCUG_01437"/>
<evidence type="ECO:0000256" key="3">
    <source>
        <dbReference type="ARBA" id="ARBA00022741"/>
    </source>
</evidence>
<dbReference type="GO" id="GO:0005634">
    <property type="term" value="C:nucleus"/>
    <property type="evidence" value="ECO:0007669"/>
    <property type="project" value="TreeGrafter"/>
</dbReference>
<evidence type="ECO:0000256" key="1">
    <source>
        <dbReference type="ARBA" id="ARBA00005378"/>
    </source>
</evidence>
<comment type="similarity">
    <text evidence="1">Belongs to the activator 1 small subunits family.</text>
</comment>
<dbReference type="Proteomes" id="UP000011081">
    <property type="component" value="Unassembled WGS sequence"/>
</dbReference>
<dbReference type="RefSeq" id="XP_008074456.1">
    <property type="nucleotide sequence ID" value="XM_008076265.1"/>
</dbReference>
<keyword evidence="4" id="KW-0067">ATP-binding</keyword>
<dbReference type="AlphaFoldDB" id="L2GTT3"/>
<dbReference type="GO" id="GO:0016887">
    <property type="term" value="F:ATP hydrolysis activity"/>
    <property type="evidence" value="ECO:0007669"/>
    <property type="project" value="InterPro"/>
</dbReference>
<accession>L2GTT3</accession>
<dbReference type="GO" id="GO:0005663">
    <property type="term" value="C:DNA replication factor C complex"/>
    <property type="evidence" value="ECO:0007669"/>
    <property type="project" value="TreeGrafter"/>
</dbReference>
<sequence>MLENLLTEKYRPKEIDNVVGNQETIKSIQSILNANSMPHLLFNGPSGTGKTTVAKIIGEKIVSDKKHVLELNASDERGIDTVRTTIKNFSMRLSTGLKVIILDECDSMTVAAQQAMRRTMEMCTGDCRFILVCNNIQKISEPIQSRCAIFTFNKIKNEDMKTRLNEIVANENLNLSEEALNTILFLSDSDMRQAINILQSALYSKQVDENAILKITGQPSPKLIENIIILLLKNKMAEALSKFDCIWEDGYDPQDLLVSFFRVAKNMDNYEILKCISKYQLRLFEGVGSKLQFYSLLRDISFV</sequence>
<dbReference type="CDD" id="cd18140">
    <property type="entry name" value="HLD_clamp_RFC"/>
    <property type="match status" value="1"/>
</dbReference>
<dbReference type="EMBL" id="GL877425">
    <property type="protein sequence ID" value="ELA47076.1"/>
    <property type="molecule type" value="Genomic_DNA"/>
</dbReference>
<dbReference type="Gene3D" id="3.40.50.300">
    <property type="entry name" value="P-loop containing nucleotide triphosphate hydrolases"/>
    <property type="match status" value="1"/>
</dbReference>
<keyword evidence="3" id="KW-0547">Nucleotide-binding</keyword>
<dbReference type="InterPro" id="IPR050238">
    <property type="entry name" value="DNA_Rep/Repair_Clamp_Loader"/>
</dbReference>
<dbReference type="InterPro" id="IPR003593">
    <property type="entry name" value="AAA+_ATPase"/>
</dbReference>
<dbReference type="InterPro" id="IPR003959">
    <property type="entry name" value="ATPase_AAA_core"/>
</dbReference>
<evidence type="ECO:0000313" key="6">
    <source>
        <dbReference type="EMBL" id="ELA47076.1"/>
    </source>
</evidence>
<dbReference type="SMART" id="SM00382">
    <property type="entry name" value="AAA"/>
    <property type="match status" value="1"/>
</dbReference>
<reference evidence="7" key="1">
    <citation type="submission" date="2011-03" db="EMBL/GenBank/DDBJ databases">
        <title>The genome sequence of Vavraia culicis strain floridensis.</title>
        <authorList>
            <consortium name="The Broad Institute Genome Sequencing Platform"/>
            <person name="Cuomo C."/>
            <person name="Becnel J."/>
            <person name="Sanscrainte N."/>
            <person name="Young S.K."/>
            <person name="Zeng Q."/>
            <person name="Gargeya S."/>
            <person name="Fitzgerald M."/>
            <person name="Haas B."/>
            <person name="Abouelleil A."/>
            <person name="Alvarado L."/>
            <person name="Arachchi H.M."/>
            <person name="Berlin A."/>
            <person name="Chapman S.B."/>
            <person name="Gearin G."/>
            <person name="Goldberg J."/>
            <person name="Griggs A."/>
            <person name="Gujja S."/>
            <person name="Hansen M."/>
            <person name="Heiman D."/>
            <person name="Howarth C."/>
            <person name="Larimer J."/>
            <person name="Lui A."/>
            <person name="MacDonald P.J.P."/>
            <person name="McCowen C."/>
            <person name="Montmayeur A."/>
            <person name="Murphy C."/>
            <person name="Neiman D."/>
            <person name="Pearson M."/>
            <person name="Priest M."/>
            <person name="Roberts A."/>
            <person name="Saif S."/>
            <person name="Shea T."/>
            <person name="Sisk P."/>
            <person name="Stolte C."/>
            <person name="Sykes S."/>
            <person name="Wortman J."/>
            <person name="Nusbaum C."/>
            <person name="Birren B."/>
        </authorList>
    </citation>
    <scope>NUCLEOTIDE SEQUENCE [LARGE SCALE GENOMIC DNA]</scope>
    <source>
        <strain evidence="7">floridensis</strain>
    </source>
</reference>
<name>L2GTT3_VAVCU</name>
<dbReference type="Gene3D" id="1.20.272.10">
    <property type="match status" value="1"/>
</dbReference>
<organism evidence="6 7">
    <name type="scientific">Vavraia culicis (isolate floridensis)</name>
    <name type="common">Microsporidian parasite</name>
    <dbReference type="NCBI Taxonomy" id="948595"/>
    <lineage>
        <taxon>Eukaryota</taxon>
        <taxon>Fungi</taxon>
        <taxon>Fungi incertae sedis</taxon>
        <taxon>Microsporidia</taxon>
        <taxon>Pleistophoridae</taxon>
        <taxon>Vavraia</taxon>
    </lineage>
</organism>
<dbReference type="OMA" id="LCLANQM"/>
<dbReference type="CDD" id="cd00009">
    <property type="entry name" value="AAA"/>
    <property type="match status" value="1"/>
</dbReference>
<evidence type="ECO:0000259" key="5">
    <source>
        <dbReference type="SMART" id="SM00382"/>
    </source>
</evidence>
<dbReference type="GO" id="GO:0006281">
    <property type="term" value="P:DNA repair"/>
    <property type="evidence" value="ECO:0007669"/>
    <property type="project" value="TreeGrafter"/>
</dbReference>
<dbReference type="PANTHER" id="PTHR11669">
    <property type="entry name" value="REPLICATION FACTOR C / DNA POLYMERASE III GAMMA-TAU SUBUNIT"/>
    <property type="match status" value="1"/>
</dbReference>
<gene>
    <name evidence="6" type="ORF">VCUG_01437</name>
</gene>
<dbReference type="GO" id="GO:0005524">
    <property type="term" value="F:ATP binding"/>
    <property type="evidence" value="ECO:0007669"/>
    <property type="project" value="UniProtKB-KW"/>
</dbReference>
<dbReference type="PANTHER" id="PTHR11669:SF5">
    <property type="entry name" value="REPLICATION FACTOR C SUBUNIT 2"/>
    <property type="match status" value="1"/>
</dbReference>
<keyword evidence="7" id="KW-1185">Reference proteome</keyword>
<dbReference type="GO" id="GO:0006271">
    <property type="term" value="P:DNA strand elongation involved in DNA replication"/>
    <property type="evidence" value="ECO:0007669"/>
    <property type="project" value="UniProtKB-ARBA"/>
</dbReference>
<feature type="domain" description="AAA+ ATPase" evidence="5">
    <location>
        <begin position="36"/>
        <end position="156"/>
    </location>
</feature>
<dbReference type="InterPro" id="IPR013748">
    <property type="entry name" value="Rep_factorC_C"/>
</dbReference>
<dbReference type="GeneID" id="19879315"/>